<feature type="region of interest" description="Disordered" evidence="5">
    <location>
        <begin position="491"/>
        <end position="516"/>
    </location>
</feature>
<comment type="subcellular location">
    <subcellularLocation>
        <location evidence="1">Cytoplasm</location>
    </subcellularLocation>
</comment>
<dbReference type="GO" id="GO:0005078">
    <property type="term" value="F:MAP-kinase scaffold activity"/>
    <property type="evidence" value="ECO:0007669"/>
    <property type="project" value="TreeGrafter"/>
</dbReference>
<feature type="compositionally biased region" description="Basic and acidic residues" evidence="5">
    <location>
        <begin position="505"/>
        <end position="516"/>
    </location>
</feature>
<feature type="compositionally biased region" description="Acidic residues" evidence="5">
    <location>
        <begin position="211"/>
        <end position="232"/>
    </location>
</feature>
<dbReference type="SMART" id="SM00326">
    <property type="entry name" value="SH3"/>
    <property type="match status" value="1"/>
</dbReference>
<dbReference type="PROSITE" id="PS50002">
    <property type="entry name" value="SH3"/>
    <property type="match status" value="1"/>
</dbReference>
<feature type="region of interest" description="Disordered" evidence="5">
    <location>
        <begin position="549"/>
        <end position="600"/>
    </location>
</feature>
<feature type="compositionally biased region" description="Acidic residues" evidence="5">
    <location>
        <begin position="286"/>
        <end position="295"/>
    </location>
</feature>
<dbReference type="GO" id="GO:0007254">
    <property type="term" value="P:JNK cascade"/>
    <property type="evidence" value="ECO:0007669"/>
    <property type="project" value="TreeGrafter"/>
</dbReference>
<dbReference type="PANTHER" id="PTHR47437">
    <property type="entry name" value="JNK-INTERACTING PROTEIN 1-LIKE PROTEIN"/>
    <property type="match status" value="1"/>
</dbReference>
<dbReference type="InterPro" id="IPR036028">
    <property type="entry name" value="SH3-like_dom_sf"/>
</dbReference>
<evidence type="ECO:0000256" key="5">
    <source>
        <dbReference type="SAM" id="MobiDB-lite"/>
    </source>
</evidence>
<dbReference type="Gene3D" id="2.30.29.30">
    <property type="entry name" value="Pleckstrin-homology domain (PH domain)/Phosphotyrosine-binding domain (PTB)"/>
    <property type="match status" value="1"/>
</dbReference>
<proteinExistence type="predicted"/>
<dbReference type="InterPro" id="IPR011993">
    <property type="entry name" value="PH-like_dom_sf"/>
</dbReference>
<comment type="caution">
    <text evidence="7">The sequence shown here is derived from an EMBL/GenBank/DDBJ whole genome shotgun (WGS) entry which is preliminary data.</text>
</comment>
<keyword evidence="3" id="KW-0963">Cytoplasm</keyword>
<evidence type="ECO:0000256" key="2">
    <source>
        <dbReference type="ARBA" id="ARBA00022443"/>
    </source>
</evidence>
<dbReference type="SUPFAM" id="SSF50044">
    <property type="entry name" value="SH3-domain"/>
    <property type="match status" value="1"/>
</dbReference>
<feature type="domain" description="SH3" evidence="6">
    <location>
        <begin position="769"/>
        <end position="830"/>
    </location>
</feature>
<feature type="compositionally biased region" description="Basic and acidic residues" evidence="5">
    <location>
        <begin position="364"/>
        <end position="384"/>
    </location>
</feature>
<dbReference type="GO" id="GO:0046328">
    <property type="term" value="P:regulation of JNK cascade"/>
    <property type="evidence" value="ECO:0007669"/>
    <property type="project" value="InterPro"/>
</dbReference>
<gene>
    <name evidence="7" type="ORF">PMAYCL1PPCAC_09219</name>
</gene>
<dbReference type="InterPro" id="IPR047178">
    <property type="entry name" value="JIP1_scaffold"/>
</dbReference>
<dbReference type="Gene3D" id="2.30.30.40">
    <property type="entry name" value="SH3 Domains"/>
    <property type="match status" value="1"/>
</dbReference>
<name>A0AAN4ZFL8_9BILA</name>
<keyword evidence="2 4" id="KW-0728">SH3 domain</keyword>
<dbReference type="InterPro" id="IPR001452">
    <property type="entry name" value="SH3_domain"/>
</dbReference>
<dbReference type="EMBL" id="BTRK01000002">
    <property type="protein sequence ID" value="GMR39024.1"/>
    <property type="molecule type" value="Genomic_DNA"/>
</dbReference>
<organism evidence="7 8">
    <name type="scientific">Pristionchus mayeri</name>
    <dbReference type="NCBI Taxonomy" id="1317129"/>
    <lineage>
        <taxon>Eukaryota</taxon>
        <taxon>Metazoa</taxon>
        <taxon>Ecdysozoa</taxon>
        <taxon>Nematoda</taxon>
        <taxon>Chromadorea</taxon>
        <taxon>Rhabditida</taxon>
        <taxon>Rhabditina</taxon>
        <taxon>Diplogasteromorpha</taxon>
        <taxon>Diplogasteroidea</taxon>
        <taxon>Neodiplogasteridae</taxon>
        <taxon>Pristionchus</taxon>
    </lineage>
</organism>
<dbReference type="PROSITE" id="PS00387">
    <property type="entry name" value="PPASE"/>
    <property type="match status" value="1"/>
</dbReference>
<feature type="non-terminal residue" evidence="7">
    <location>
        <position position="1"/>
    </location>
</feature>
<evidence type="ECO:0000259" key="6">
    <source>
        <dbReference type="PROSITE" id="PS50002"/>
    </source>
</evidence>
<feature type="region of interest" description="Disordered" evidence="5">
    <location>
        <begin position="1"/>
        <end position="22"/>
    </location>
</feature>
<dbReference type="Pfam" id="PF00018">
    <property type="entry name" value="SH3_1"/>
    <property type="match status" value="1"/>
</dbReference>
<reference evidence="8" key="1">
    <citation type="submission" date="2022-10" db="EMBL/GenBank/DDBJ databases">
        <title>Genome assembly of Pristionchus species.</title>
        <authorList>
            <person name="Yoshida K."/>
            <person name="Sommer R.J."/>
        </authorList>
    </citation>
    <scope>NUCLEOTIDE SEQUENCE [LARGE SCALE GENOMIC DNA]</scope>
    <source>
        <strain evidence="8">RS5460</strain>
    </source>
</reference>
<evidence type="ECO:0000256" key="1">
    <source>
        <dbReference type="ARBA" id="ARBA00004496"/>
    </source>
</evidence>
<accession>A0AAN4ZFL8</accession>
<feature type="region of interest" description="Disordered" evidence="5">
    <location>
        <begin position="204"/>
        <end position="311"/>
    </location>
</feature>
<evidence type="ECO:0000313" key="8">
    <source>
        <dbReference type="Proteomes" id="UP001328107"/>
    </source>
</evidence>
<feature type="region of interest" description="Disordered" evidence="5">
    <location>
        <begin position="67"/>
        <end position="97"/>
    </location>
</feature>
<evidence type="ECO:0000256" key="4">
    <source>
        <dbReference type="PROSITE-ProRule" id="PRU00192"/>
    </source>
</evidence>
<feature type="compositionally biased region" description="Basic and acidic residues" evidence="5">
    <location>
        <begin position="1"/>
        <end position="11"/>
    </location>
</feature>
<evidence type="ECO:0000256" key="3">
    <source>
        <dbReference type="ARBA" id="ARBA00022490"/>
    </source>
</evidence>
<feature type="non-terminal residue" evidence="7">
    <location>
        <position position="903"/>
    </location>
</feature>
<dbReference type="AlphaFoldDB" id="A0AAN4ZFL8"/>
<dbReference type="GO" id="GO:0008432">
    <property type="term" value="F:JUN kinase binding"/>
    <property type="evidence" value="ECO:0007669"/>
    <property type="project" value="TreeGrafter"/>
</dbReference>
<evidence type="ECO:0000313" key="7">
    <source>
        <dbReference type="EMBL" id="GMR39024.1"/>
    </source>
</evidence>
<feature type="compositionally biased region" description="Polar residues" evidence="5">
    <location>
        <begin position="273"/>
        <end position="284"/>
    </location>
</feature>
<feature type="region of interest" description="Disordered" evidence="5">
    <location>
        <begin position="658"/>
        <end position="679"/>
    </location>
</feature>
<dbReference type="GO" id="GO:0005737">
    <property type="term" value="C:cytoplasm"/>
    <property type="evidence" value="ECO:0007669"/>
    <property type="project" value="UniProtKB-SubCell"/>
</dbReference>
<dbReference type="Proteomes" id="UP001328107">
    <property type="component" value="Unassembled WGS sequence"/>
</dbReference>
<feature type="compositionally biased region" description="Polar residues" evidence="5">
    <location>
        <begin position="67"/>
        <end position="77"/>
    </location>
</feature>
<dbReference type="PANTHER" id="PTHR47437:SF4">
    <property type="entry name" value="JNK-INTERACTING PROTEIN 1-LIKE PROTEIN"/>
    <property type="match status" value="1"/>
</dbReference>
<feature type="region of interest" description="Disordered" evidence="5">
    <location>
        <begin position="139"/>
        <end position="189"/>
    </location>
</feature>
<protein>
    <recommendedName>
        <fullName evidence="6">SH3 domain-containing protein</fullName>
    </recommendedName>
</protein>
<feature type="region of interest" description="Disordered" evidence="5">
    <location>
        <begin position="350"/>
        <end position="399"/>
    </location>
</feature>
<sequence length="903" mass="101234">LSYSTRMDRLGMAESPVTSDDDEIDVKHTTLRGLETDEEEIAIEAKLRQLPPAPVSMMMSKSRSAYSALSGSATTKPNFECGGESSTDSDSDAEFTVHPSLKGLTKTMSEYSVPRIRAKPSDFELNLSRMLRSTEKFMQEETEMPVPSFSVSIDQSWPAPDEPPRRKRQEQKKASISCWSSPPNLYEHVGDEDLSLSSVSATCWSAPDISNDYDEEREEDSEGEEDESEDDGPLLVRAYMRGDTAVRRASNGSEEGEGLIFADSYPVIDTTDPESSSLSRTPQCSDVEELDDDDEAFRPSSPTFDEPPPRPVAAVKRTLQQCDLGDSQDGADCRPTKDLPSPSRIRLLRSSLHDSAPNLSGLVPRERQTTLADKIERPAVHDRPSSLLSSDHSALDEEERMQLREREEWLERGSRMQLFDYDDVDVEYRMVEGGAEAEPRSHHLSPGDERLCQSEYGHSPTAMRNNQRDFYETAHAVLCGANGELRRSTTTDAIRRSSSRRRLPQRPDHAVGYHDHMPSSISMYERSIRDHEDDFDYRCGTAAGFGRRGERMERGARQGSIRSLREEHAMRSRAASARDLQLLPPPPQPSDPLMEDPRMSGSWEYRDHRESDKHLERIPLPPPPIQVMNRPPDLAVRPLADHSLNIRPLQVRGDHTPSYSDLKTPISPNVLPSPAGSGRRLPQLPYHNHSQGHSSPPFLYRMNTKEEHRLCYGMDQSGLYRNTGAAEFEEDGLNGNSSYGVYHGGPQRKTLFSMDDSSGVSSCTNSDHQIAPTHRAQSAFHARHHDEVSLEIGDAVRVDRQFDDHWSQGVNLRSGLSGIFPSAIVVEIDVIEEICQGALPTNTNKILTAERDTFYLTLLASIEVGHHKGNDVLVQAMNKVLAMYKRKEEIIVPQTVLMEISFR</sequence>
<keyword evidence="8" id="KW-1185">Reference proteome</keyword>
<dbReference type="SUPFAM" id="SSF50729">
    <property type="entry name" value="PH domain-like"/>
    <property type="match status" value="1"/>
</dbReference>